<dbReference type="InterPro" id="IPR015330">
    <property type="entry name" value="DNA_primase/pol_bifunc_N"/>
</dbReference>
<evidence type="ECO:0000313" key="3">
    <source>
        <dbReference type="EMBL" id="OGZ64805.1"/>
    </source>
</evidence>
<dbReference type="SMART" id="SM00943">
    <property type="entry name" value="Prim-Pol"/>
    <property type="match status" value="1"/>
</dbReference>
<dbReference type="InterPro" id="IPR014820">
    <property type="entry name" value="PriCT_1"/>
</dbReference>
<dbReference type="STRING" id="1802202.A2730_03820"/>
<organism evidence="3 4">
    <name type="scientific">Candidatus Staskawiczbacteria bacterium RIFCSPHIGHO2_01_FULL_39_25</name>
    <dbReference type="NCBI Taxonomy" id="1802202"/>
    <lineage>
        <taxon>Bacteria</taxon>
        <taxon>Candidatus Staskawicziibacteriota</taxon>
    </lineage>
</organism>
<dbReference type="EMBL" id="MHOO01000002">
    <property type="protein sequence ID" value="OGZ64805.1"/>
    <property type="molecule type" value="Genomic_DNA"/>
</dbReference>
<dbReference type="SMART" id="SM00942">
    <property type="entry name" value="PriCT_1"/>
    <property type="match status" value="1"/>
</dbReference>
<dbReference type="SUPFAM" id="SSF56747">
    <property type="entry name" value="Prim-pol domain"/>
    <property type="match status" value="1"/>
</dbReference>
<dbReference type="CDD" id="cd04859">
    <property type="entry name" value="Prim_Pol"/>
    <property type="match status" value="1"/>
</dbReference>
<name>A0A1G2HQV6_9BACT</name>
<reference evidence="3 4" key="1">
    <citation type="journal article" date="2016" name="Nat. Commun.">
        <title>Thousands of microbial genomes shed light on interconnected biogeochemical processes in an aquifer system.</title>
        <authorList>
            <person name="Anantharaman K."/>
            <person name="Brown C.T."/>
            <person name="Hug L.A."/>
            <person name="Sharon I."/>
            <person name="Castelle C.J."/>
            <person name="Probst A.J."/>
            <person name="Thomas B.C."/>
            <person name="Singh A."/>
            <person name="Wilkins M.J."/>
            <person name="Karaoz U."/>
            <person name="Brodie E.L."/>
            <person name="Williams K.H."/>
            <person name="Hubbard S.S."/>
            <person name="Banfield J.F."/>
        </authorList>
    </citation>
    <scope>NUCLEOTIDE SEQUENCE [LARGE SCALE GENOMIC DNA]</scope>
</reference>
<proteinExistence type="predicted"/>
<accession>A0A1G2HQV6</accession>
<evidence type="ECO:0000259" key="1">
    <source>
        <dbReference type="SMART" id="SM00942"/>
    </source>
</evidence>
<dbReference type="Pfam" id="PF08708">
    <property type="entry name" value="PriCT_1"/>
    <property type="match status" value="1"/>
</dbReference>
<comment type="caution">
    <text evidence="3">The sequence shown here is derived from an EMBL/GenBank/DDBJ whole genome shotgun (WGS) entry which is preliminary data.</text>
</comment>
<sequence>MQTINNETNKSLSNELLEAALKYLSLGFSVIPVGENKIPAITWKEFQTRKATEQEVRSWFSNPGVVGVGIVTGKISGLAVLDMEAGADFTGLKIPTTPTSKTGGGGAHYYFKYPSQGKFQNSVRFLPLMDTRGDGGYVIAPPSLHSSGKHYEWSIDFEQSKLAAVPKWVKDKMEVQKTATVNDWKDKLENGVGRGQRNESAASVVGGLISKHPSDRWEAIVWPLVLDWNLKNDPPLPENELRSTFVSIANRERTKEDQPDKNTPEEVGYITSMVTPEHLVEMIYDEKDNKAQLVIFNRQDKTIKTANVFSYKGKKFLPYPTTNTIINKKFILLPSECGPQLKEAELLSQIQGFIKKYLTVSEIFEELIPHYIQLTWIHDKFDTIPYLRATGDFGVGKSRFLQSSGILCRKPFFAGGATTPSPIFRIIDEFSPTLIIDEADFSNSDAKAEIVKILNCGFMKNTPVLRSEPHKDKPFDPRVFEVFCPKIIATREKFSDDALESRCLTEDMDVIARKKDVVLNIPANFQEEALQIRNNLLRWRFDNFDKIVLDESLNDPQIADRLNQITLPIKCLITNPVIREDFGKLLRRYHQNIIINRGMEKEASVLEKIIELHGEIKSLTMKEISIRYNFGLSAPDQLSPQKVGNMVRGKLKLGVERKNGGYTVIWDDKAIEKLKIKFGIFPEEENKNEVPPIEEVDKQTKLV</sequence>
<evidence type="ECO:0000259" key="2">
    <source>
        <dbReference type="SMART" id="SM00943"/>
    </source>
</evidence>
<dbReference type="Pfam" id="PF09250">
    <property type="entry name" value="Prim-Pol"/>
    <property type="match status" value="1"/>
</dbReference>
<evidence type="ECO:0008006" key="5">
    <source>
        <dbReference type="Google" id="ProtNLM"/>
    </source>
</evidence>
<gene>
    <name evidence="3" type="ORF">A2730_03820</name>
</gene>
<protein>
    <recommendedName>
        <fullName evidence="5">DNA primase/polymerase bifunctional N-terminal domain-containing protein</fullName>
    </recommendedName>
</protein>
<feature type="domain" description="DNA primase/polymerase bifunctional N-terminal" evidence="2">
    <location>
        <begin position="20"/>
        <end position="169"/>
    </location>
</feature>
<dbReference type="Proteomes" id="UP000176855">
    <property type="component" value="Unassembled WGS sequence"/>
</dbReference>
<dbReference type="AlphaFoldDB" id="A0A1G2HQV6"/>
<dbReference type="Gene3D" id="3.30.720.160">
    <property type="entry name" value="Bifunctional DNA primase/polymerase, N-terminal"/>
    <property type="match status" value="1"/>
</dbReference>
<evidence type="ECO:0000313" key="4">
    <source>
        <dbReference type="Proteomes" id="UP000176855"/>
    </source>
</evidence>
<feature type="domain" description="Primase C-terminal 1" evidence="1">
    <location>
        <begin position="187"/>
        <end position="254"/>
    </location>
</feature>